<gene>
    <name evidence="2" type="ORF">C9374_004611</name>
</gene>
<keyword evidence="1" id="KW-1133">Transmembrane helix</keyword>
<sequence length="345" mass="39593">MHNSAWEAIIHFFTAATDNNHHSTSRVLRPFLCVFFILLCVLCFNITQVWNKRKDDMSSTTSEGLLPSIHSQHVTVEYLQKEIERLKESLGSSVVLNHYQPPKVPLIFNKFVMWKKQSEMPHVSEEGPTILESDYQCTKYRIDLSRKITEFTSCRLENICINRKGEWLIFTHSKKAQELSGKAWVYTNSYYFGSENQMIRVHVLPPPAEVIIKNSTTILFETSRHEKISHKLEGNITLSSSFKWISKPTFATSRHESGNIGHALLDNFILLFNLMLNFGYMNSDSHVLFMDNLFERLVQNDPVILAQQLQKGERATNMSLAWAGLLSSNPPLQKCANPQIGNTLD</sequence>
<accession>A0AA88GQF9</accession>
<reference evidence="2 3" key="1">
    <citation type="journal article" date="2018" name="BMC Genomics">
        <title>The genome of Naegleria lovaniensis, the basis for a comparative approach to unravel pathogenicity factors of the human pathogenic amoeba N. fowleri.</title>
        <authorList>
            <person name="Liechti N."/>
            <person name="Schurch N."/>
            <person name="Bruggmann R."/>
            <person name="Wittwer M."/>
        </authorList>
    </citation>
    <scope>NUCLEOTIDE SEQUENCE [LARGE SCALE GENOMIC DNA]</scope>
    <source>
        <strain evidence="2 3">ATCC 30569</strain>
    </source>
</reference>
<organism evidence="2 3">
    <name type="scientific">Naegleria lovaniensis</name>
    <name type="common">Amoeba</name>
    <dbReference type="NCBI Taxonomy" id="51637"/>
    <lineage>
        <taxon>Eukaryota</taxon>
        <taxon>Discoba</taxon>
        <taxon>Heterolobosea</taxon>
        <taxon>Tetramitia</taxon>
        <taxon>Eutetramitia</taxon>
        <taxon>Vahlkampfiidae</taxon>
        <taxon>Naegleria</taxon>
    </lineage>
</organism>
<feature type="transmembrane region" description="Helical" evidence="1">
    <location>
        <begin position="27"/>
        <end position="47"/>
    </location>
</feature>
<evidence type="ECO:0000313" key="2">
    <source>
        <dbReference type="EMBL" id="KAG2383274.1"/>
    </source>
</evidence>
<protein>
    <submittedName>
        <fullName evidence="2">Uncharacterized protein</fullName>
    </submittedName>
</protein>
<dbReference type="AlphaFoldDB" id="A0AA88GQF9"/>
<keyword evidence="3" id="KW-1185">Reference proteome</keyword>
<comment type="caution">
    <text evidence="2">The sequence shown here is derived from an EMBL/GenBank/DDBJ whole genome shotgun (WGS) entry which is preliminary data.</text>
</comment>
<dbReference type="GeneID" id="68097066"/>
<dbReference type="RefSeq" id="XP_044548953.1">
    <property type="nucleotide sequence ID" value="XM_044694270.1"/>
</dbReference>
<dbReference type="EMBL" id="PYSW02000021">
    <property type="protein sequence ID" value="KAG2383274.1"/>
    <property type="molecule type" value="Genomic_DNA"/>
</dbReference>
<evidence type="ECO:0000313" key="3">
    <source>
        <dbReference type="Proteomes" id="UP000816034"/>
    </source>
</evidence>
<keyword evidence="1" id="KW-0472">Membrane</keyword>
<dbReference type="Proteomes" id="UP000816034">
    <property type="component" value="Unassembled WGS sequence"/>
</dbReference>
<evidence type="ECO:0000256" key="1">
    <source>
        <dbReference type="SAM" id="Phobius"/>
    </source>
</evidence>
<name>A0AA88GQF9_NAELO</name>
<keyword evidence="1" id="KW-0812">Transmembrane</keyword>
<proteinExistence type="predicted"/>